<reference evidence="1" key="1">
    <citation type="submission" date="2022-01" db="EMBL/GenBank/DDBJ databases">
        <authorList>
            <person name="King R."/>
        </authorList>
    </citation>
    <scope>NUCLEOTIDE SEQUENCE</scope>
</reference>
<sequence length="72" mass="8370">MKTFLNTCLHSQNHPTMYKPRACKAGNPEFQYGITRGAAWCPLTGGMKDFNYVWYGESDLKKNFNQFNLYSH</sequence>
<keyword evidence="2" id="KW-1185">Reference proteome</keyword>
<evidence type="ECO:0000313" key="1">
    <source>
        <dbReference type="EMBL" id="CAH1398257.1"/>
    </source>
</evidence>
<gene>
    <name evidence="1" type="ORF">NEZAVI_LOCUS7944</name>
</gene>
<dbReference type="OrthoDB" id="10249045at2759"/>
<dbReference type="Proteomes" id="UP001152798">
    <property type="component" value="Chromosome 4"/>
</dbReference>
<proteinExistence type="predicted"/>
<dbReference type="EMBL" id="OV725080">
    <property type="protein sequence ID" value="CAH1398257.1"/>
    <property type="molecule type" value="Genomic_DNA"/>
</dbReference>
<dbReference type="Gene3D" id="3.40.630.10">
    <property type="entry name" value="Zn peptidases"/>
    <property type="match status" value="1"/>
</dbReference>
<accession>A0A9P0HA87</accession>
<organism evidence="1 2">
    <name type="scientific">Nezara viridula</name>
    <name type="common">Southern green stink bug</name>
    <name type="synonym">Cimex viridulus</name>
    <dbReference type="NCBI Taxonomy" id="85310"/>
    <lineage>
        <taxon>Eukaryota</taxon>
        <taxon>Metazoa</taxon>
        <taxon>Ecdysozoa</taxon>
        <taxon>Arthropoda</taxon>
        <taxon>Hexapoda</taxon>
        <taxon>Insecta</taxon>
        <taxon>Pterygota</taxon>
        <taxon>Neoptera</taxon>
        <taxon>Paraneoptera</taxon>
        <taxon>Hemiptera</taxon>
        <taxon>Heteroptera</taxon>
        <taxon>Panheteroptera</taxon>
        <taxon>Pentatomomorpha</taxon>
        <taxon>Pentatomoidea</taxon>
        <taxon>Pentatomidae</taxon>
        <taxon>Pentatominae</taxon>
        <taxon>Nezara</taxon>
    </lineage>
</organism>
<dbReference type="AlphaFoldDB" id="A0A9P0HA87"/>
<evidence type="ECO:0000313" key="2">
    <source>
        <dbReference type="Proteomes" id="UP001152798"/>
    </source>
</evidence>
<protein>
    <submittedName>
        <fullName evidence="1">Uncharacterized protein</fullName>
    </submittedName>
</protein>
<name>A0A9P0HA87_NEZVI</name>